<name>A0ABN9UFV7_9DINO</name>
<dbReference type="SUPFAM" id="SSF53448">
    <property type="entry name" value="Nucleotide-diphospho-sugar transferases"/>
    <property type="match status" value="1"/>
</dbReference>
<keyword evidence="2" id="KW-0732">Signal</keyword>
<dbReference type="Proteomes" id="UP001189429">
    <property type="component" value="Unassembled WGS sequence"/>
</dbReference>
<gene>
    <name evidence="3" type="ORF">PCOR1329_LOCUS47934</name>
</gene>
<evidence type="ECO:0008006" key="5">
    <source>
        <dbReference type="Google" id="ProtNLM"/>
    </source>
</evidence>
<evidence type="ECO:0000313" key="4">
    <source>
        <dbReference type="Proteomes" id="UP001189429"/>
    </source>
</evidence>
<organism evidence="3 4">
    <name type="scientific">Prorocentrum cordatum</name>
    <dbReference type="NCBI Taxonomy" id="2364126"/>
    <lineage>
        <taxon>Eukaryota</taxon>
        <taxon>Sar</taxon>
        <taxon>Alveolata</taxon>
        <taxon>Dinophyceae</taxon>
        <taxon>Prorocentrales</taxon>
        <taxon>Prorocentraceae</taxon>
        <taxon>Prorocentrum</taxon>
    </lineage>
</organism>
<reference evidence="3" key="1">
    <citation type="submission" date="2023-10" db="EMBL/GenBank/DDBJ databases">
        <authorList>
            <person name="Chen Y."/>
            <person name="Shah S."/>
            <person name="Dougan E. K."/>
            <person name="Thang M."/>
            <person name="Chan C."/>
        </authorList>
    </citation>
    <scope>NUCLEOTIDE SEQUENCE [LARGE SCALE GENOMIC DNA]</scope>
</reference>
<sequence length="504" mass="55016">MASAGLLAGRAPRGLLVWLTALAAAPGLEVDLRRWISRMRVSRAYGGDLAQMAQDYRVVVAMTTIPPRIQRIEPVIDAMLAQTWPLDKLYLSIPYRYNRTGEPYIIPNWLISKPGVQIARCEDMGPGTHLLNGLRLEQDPWTFIVVVDDDHIYSPDLVETLMRAALAHPGNAVAAQGFLSVPGLEITEDSPRYLQDQGFAAGPVLVSYLGVVYQRGFFDDSVFDYSQAAEQCKYQDDMWFSAHLALKGIGRVVLGAALGVRELRDMHLGPESLTHWTENRPRQVSAKCNDSLLRRASALWACRPRLVLALGRLPPRPSGGHSGDGADAGRWSSALEPGPDLPLHQRPRPGGAALARGRVLLAGRGAGHGLRRLPRGAPGAAGRGAAAGPLALGGRPEHGGRPGRPGGCRRAEFRPGRAGRVCRRPVPRRVRARRRRARWRSQARRGVRAGCGARCCPRKLAVLPDRRARRCGGGRAERRAGRGQDSERLACGLVLSKRGVFHRP</sequence>
<feature type="signal peptide" evidence="2">
    <location>
        <begin position="1"/>
        <end position="27"/>
    </location>
</feature>
<accession>A0ABN9UFV7</accession>
<protein>
    <recommendedName>
        <fullName evidence="5">Ceramide glucosyltransferase</fullName>
    </recommendedName>
</protein>
<evidence type="ECO:0000313" key="3">
    <source>
        <dbReference type="EMBL" id="CAK0858008.1"/>
    </source>
</evidence>
<dbReference type="InterPro" id="IPR029044">
    <property type="entry name" value="Nucleotide-diphossugar_trans"/>
</dbReference>
<evidence type="ECO:0000256" key="1">
    <source>
        <dbReference type="SAM" id="MobiDB-lite"/>
    </source>
</evidence>
<evidence type="ECO:0000256" key="2">
    <source>
        <dbReference type="SAM" id="SignalP"/>
    </source>
</evidence>
<comment type="caution">
    <text evidence="3">The sequence shown here is derived from an EMBL/GenBank/DDBJ whole genome shotgun (WGS) entry which is preliminary data.</text>
</comment>
<feature type="region of interest" description="Disordered" evidence="1">
    <location>
        <begin position="312"/>
        <end position="351"/>
    </location>
</feature>
<proteinExistence type="predicted"/>
<feature type="region of interest" description="Disordered" evidence="1">
    <location>
        <begin position="366"/>
        <end position="412"/>
    </location>
</feature>
<feature type="compositionally biased region" description="Low complexity" evidence="1">
    <location>
        <begin position="375"/>
        <end position="394"/>
    </location>
</feature>
<keyword evidence="4" id="KW-1185">Reference proteome</keyword>
<feature type="chain" id="PRO_5045353646" description="Ceramide glucosyltransferase" evidence="2">
    <location>
        <begin position="28"/>
        <end position="504"/>
    </location>
</feature>
<dbReference type="EMBL" id="CAUYUJ010015777">
    <property type="protein sequence ID" value="CAK0858008.1"/>
    <property type="molecule type" value="Genomic_DNA"/>
</dbReference>